<dbReference type="AlphaFoldDB" id="X0TSK7"/>
<sequence length="279" mass="33805">AVEIFLSAVCEHLNIEMTGREYFHDYIDKIEKHKKNKGHPLPLKKQMNILNKQRVNIKHFCILPDIEECKYFDNDVKLFFSELSLRFFDRDIDSISLVDLIDDVNAREYLKKAENDLEKCRYKDCQINCRKALYILFEQPYDIRYIEGESRLADILMSSREDKRKYKEKIDREVFNPIDFIKIKHEKIKNELMEMGIEYVTYKNLMRKLTPSVYYYKEKKKWVVMKDLLYRIEYNRDNAHYCFKNSVHVILEMQRYKNKEKWWKEEGGITTITGLTANV</sequence>
<protein>
    <submittedName>
        <fullName evidence="1">Uncharacterized protein</fullName>
    </submittedName>
</protein>
<dbReference type="EMBL" id="BARS01017283">
    <property type="protein sequence ID" value="GAF96199.1"/>
    <property type="molecule type" value="Genomic_DNA"/>
</dbReference>
<accession>X0TSK7</accession>
<feature type="non-terminal residue" evidence="1">
    <location>
        <position position="279"/>
    </location>
</feature>
<proteinExistence type="predicted"/>
<name>X0TSK7_9ZZZZ</name>
<reference evidence="1" key="1">
    <citation type="journal article" date="2014" name="Front. Microbiol.">
        <title>High frequency of phylogenetically diverse reductive dehalogenase-homologous genes in deep subseafloor sedimentary metagenomes.</title>
        <authorList>
            <person name="Kawai M."/>
            <person name="Futagami T."/>
            <person name="Toyoda A."/>
            <person name="Takaki Y."/>
            <person name="Nishi S."/>
            <person name="Hori S."/>
            <person name="Arai W."/>
            <person name="Tsubouchi T."/>
            <person name="Morono Y."/>
            <person name="Uchiyama I."/>
            <person name="Ito T."/>
            <person name="Fujiyama A."/>
            <person name="Inagaki F."/>
            <person name="Takami H."/>
        </authorList>
    </citation>
    <scope>NUCLEOTIDE SEQUENCE</scope>
    <source>
        <strain evidence="1">Expedition CK06-06</strain>
    </source>
</reference>
<feature type="non-terminal residue" evidence="1">
    <location>
        <position position="1"/>
    </location>
</feature>
<comment type="caution">
    <text evidence="1">The sequence shown here is derived from an EMBL/GenBank/DDBJ whole genome shotgun (WGS) entry which is preliminary data.</text>
</comment>
<organism evidence="1">
    <name type="scientific">marine sediment metagenome</name>
    <dbReference type="NCBI Taxonomy" id="412755"/>
    <lineage>
        <taxon>unclassified sequences</taxon>
        <taxon>metagenomes</taxon>
        <taxon>ecological metagenomes</taxon>
    </lineage>
</organism>
<gene>
    <name evidence="1" type="ORF">S01H1_28292</name>
</gene>
<evidence type="ECO:0000313" key="1">
    <source>
        <dbReference type="EMBL" id="GAF96199.1"/>
    </source>
</evidence>